<keyword evidence="3" id="KW-1185">Reference proteome</keyword>
<dbReference type="Proteomes" id="UP000270094">
    <property type="component" value="Unassembled WGS sequence"/>
</dbReference>
<reference evidence="2 3" key="1">
    <citation type="submission" date="2018-11" db="EMBL/GenBank/DDBJ databases">
        <authorList>
            <consortium name="Pathogen Informatics"/>
        </authorList>
    </citation>
    <scope>NUCLEOTIDE SEQUENCE [LARGE SCALE GENOMIC DNA]</scope>
</reference>
<keyword evidence="1" id="KW-0732">Signal</keyword>
<feature type="chain" id="PRO_5018173523" evidence="1">
    <location>
        <begin position="35"/>
        <end position="134"/>
    </location>
</feature>
<name>A0A3P7JFG1_STRVU</name>
<gene>
    <name evidence="2" type="ORF">SVUK_LOCUS14471</name>
</gene>
<evidence type="ECO:0000256" key="1">
    <source>
        <dbReference type="SAM" id="SignalP"/>
    </source>
</evidence>
<organism evidence="2 3">
    <name type="scientific">Strongylus vulgaris</name>
    <name type="common">Blood worm</name>
    <dbReference type="NCBI Taxonomy" id="40348"/>
    <lineage>
        <taxon>Eukaryota</taxon>
        <taxon>Metazoa</taxon>
        <taxon>Ecdysozoa</taxon>
        <taxon>Nematoda</taxon>
        <taxon>Chromadorea</taxon>
        <taxon>Rhabditida</taxon>
        <taxon>Rhabditina</taxon>
        <taxon>Rhabditomorpha</taxon>
        <taxon>Strongyloidea</taxon>
        <taxon>Strongylidae</taxon>
        <taxon>Strongylus</taxon>
    </lineage>
</organism>
<evidence type="ECO:0000313" key="3">
    <source>
        <dbReference type="Proteomes" id="UP000270094"/>
    </source>
</evidence>
<sequence length="134" mass="15040">MSMHRLNSPPCMGRERNRTLRWLILWGLFAKSLQQVQQGQSGNINQNIGNPDAGTLFTGTGSNVYYGGQQNHASIWHRVNPNISVNLVPFGPEVGDQEVIPGMLTSGQTIDLHMFFPFYGGLYNYTTVRLINWS</sequence>
<dbReference type="AlphaFoldDB" id="A0A3P7JFG1"/>
<protein>
    <submittedName>
        <fullName evidence="2">Uncharacterized protein</fullName>
    </submittedName>
</protein>
<accession>A0A3P7JFG1</accession>
<dbReference type="EMBL" id="UYYB01105257">
    <property type="protein sequence ID" value="VDM79473.1"/>
    <property type="molecule type" value="Genomic_DNA"/>
</dbReference>
<dbReference type="OrthoDB" id="5844112at2759"/>
<feature type="signal peptide" evidence="1">
    <location>
        <begin position="1"/>
        <end position="34"/>
    </location>
</feature>
<evidence type="ECO:0000313" key="2">
    <source>
        <dbReference type="EMBL" id="VDM79473.1"/>
    </source>
</evidence>
<proteinExistence type="predicted"/>